<dbReference type="AlphaFoldDB" id="A0A2D2B0U0"/>
<keyword evidence="2" id="KW-1185">Reference proteome</keyword>
<accession>A0A2D2B0U0</accession>
<evidence type="ECO:0000313" key="2">
    <source>
        <dbReference type="Proteomes" id="UP000228945"/>
    </source>
</evidence>
<evidence type="ECO:0000313" key="1">
    <source>
        <dbReference type="EMBL" id="ATQ43860.1"/>
    </source>
</evidence>
<reference evidence="1 2" key="1">
    <citation type="submission" date="2017-10" db="EMBL/GenBank/DDBJ databases">
        <title>Genome sequence of Caulobacter mirabilis FWC38.</title>
        <authorList>
            <person name="Fiebig A."/>
            <person name="Crosson S."/>
        </authorList>
    </citation>
    <scope>NUCLEOTIDE SEQUENCE [LARGE SCALE GENOMIC DNA]</scope>
    <source>
        <strain evidence="1 2">FWC 38</strain>
    </source>
</reference>
<dbReference type="KEGG" id="cmb:CSW64_16380"/>
<sequence length="255" mass="28518">MNDAETPADGLTELTAFVLDGYALDIRPAPLERPWMDASPQRFAYRCLPLNIANAHGWEILCPTAFEAIWDGRVEREGVEVRVPEGVAPPAVGHFGSGVLTFHLPCLFRTDPGVDLFVTGPLNRPKDGIGPLSGVVETDWSPYTFTMNWLFTRADHRVRFEKGEPFCHVFPVRRGQLDGLAPRLRPLASEPDLMREHTEWSDSRLTFNTDLEQPDSPAAKEGWQKAYFRGATPSGAAAPRDHRSKLRLKPFAIED</sequence>
<organism evidence="1 2">
    <name type="scientific">Caulobacter mirabilis</name>
    <dbReference type="NCBI Taxonomy" id="69666"/>
    <lineage>
        <taxon>Bacteria</taxon>
        <taxon>Pseudomonadati</taxon>
        <taxon>Pseudomonadota</taxon>
        <taxon>Alphaproteobacteria</taxon>
        <taxon>Caulobacterales</taxon>
        <taxon>Caulobacteraceae</taxon>
        <taxon>Caulobacter</taxon>
    </lineage>
</organism>
<name>A0A2D2B0U0_9CAUL</name>
<dbReference type="EMBL" id="CP024201">
    <property type="protein sequence ID" value="ATQ43860.1"/>
    <property type="molecule type" value="Genomic_DNA"/>
</dbReference>
<dbReference type="Proteomes" id="UP000228945">
    <property type="component" value="Chromosome"/>
</dbReference>
<dbReference type="InterPro" id="IPR045709">
    <property type="entry name" value="DUF6065"/>
</dbReference>
<protein>
    <submittedName>
        <fullName evidence="1">Uncharacterized protein</fullName>
    </submittedName>
</protein>
<dbReference type="RefSeq" id="WP_099623108.1">
    <property type="nucleotide sequence ID" value="NZ_CP024201.1"/>
</dbReference>
<proteinExistence type="predicted"/>
<dbReference type="OrthoDB" id="8910986at2"/>
<dbReference type="Pfam" id="PF19541">
    <property type="entry name" value="DUF6065"/>
    <property type="match status" value="1"/>
</dbReference>
<gene>
    <name evidence="1" type="ORF">CSW64_16380</name>
</gene>